<keyword evidence="16" id="KW-1185">Reference proteome</keyword>
<dbReference type="CDD" id="cd00161">
    <property type="entry name" value="beta-trefoil_Ricin-like"/>
    <property type="match status" value="1"/>
</dbReference>
<dbReference type="InterPro" id="IPR000772">
    <property type="entry name" value="Ricin_B_lectin"/>
</dbReference>
<keyword evidence="4" id="KW-0325">Glycoprotein</keyword>
<evidence type="ECO:0000256" key="5">
    <source>
        <dbReference type="ARBA" id="ARBA00022723"/>
    </source>
</evidence>
<evidence type="ECO:0000256" key="10">
    <source>
        <dbReference type="ARBA" id="ARBA00023288"/>
    </source>
</evidence>
<dbReference type="GO" id="GO:0016810">
    <property type="term" value="F:hydrolase activity, acting on carbon-nitrogen (but not peptide) bonds"/>
    <property type="evidence" value="ECO:0007669"/>
    <property type="project" value="InterPro"/>
</dbReference>
<feature type="region of interest" description="Disordered" evidence="12">
    <location>
        <begin position="424"/>
        <end position="447"/>
    </location>
</feature>
<dbReference type="InterPro" id="IPR035992">
    <property type="entry name" value="Ricin_B-like_lectins"/>
</dbReference>
<feature type="chain" id="PRO_5042060660" description="NodB homology domain-containing protein" evidence="13">
    <location>
        <begin position="19"/>
        <end position="568"/>
    </location>
</feature>
<dbReference type="Proteomes" id="UP001215598">
    <property type="component" value="Unassembled WGS sequence"/>
</dbReference>
<feature type="signal peptide" evidence="13">
    <location>
        <begin position="1"/>
        <end position="18"/>
    </location>
</feature>
<keyword evidence="11" id="KW-0961">Cell wall biogenesis/degradation</keyword>
<keyword evidence="3" id="KW-1003">Cell membrane</keyword>
<evidence type="ECO:0000256" key="7">
    <source>
        <dbReference type="ARBA" id="ARBA00022801"/>
    </source>
</evidence>
<dbReference type="SUPFAM" id="SSF88713">
    <property type="entry name" value="Glycoside hydrolase/deacetylase"/>
    <property type="match status" value="1"/>
</dbReference>
<dbReference type="Pfam" id="PF00652">
    <property type="entry name" value="Ricin_B_lectin"/>
    <property type="match status" value="2"/>
</dbReference>
<organism evidence="15 16">
    <name type="scientific">Mycena metata</name>
    <dbReference type="NCBI Taxonomy" id="1033252"/>
    <lineage>
        <taxon>Eukaryota</taxon>
        <taxon>Fungi</taxon>
        <taxon>Dikarya</taxon>
        <taxon>Basidiomycota</taxon>
        <taxon>Agaricomycotina</taxon>
        <taxon>Agaricomycetes</taxon>
        <taxon>Agaricomycetidae</taxon>
        <taxon>Agaricales</taxon>
        <taxon>Marasmiineae</taxon>
        <taxon>Mycenaceae</taxon>
        <taxon>Mycena</taxon>
    </lineage>
</organism>
<dbReference type="CDD" id="cd10951">
    <property type="entry name" value="CE4_ClCDA_like"/>
    <property type="match status" value="1"/>
</dbReference>
<evidence type="ECO:0000313" key="16">
    <source>
        <dbReference type="Proteomes" id="UP001215598"/>
    </source>
</evidence>
<evidence type="ECO:0000313" key="15">
    <source>
        <dbReference type="EMBL" id="KAJ7739153.1"/>
    </source>
</evidence>
<dbReference type="PROSITE" id="PS50231">
    <property type="entry name" value="RICIN_B_LECTIN"/>
    <property type="match status" value="2"/>
</dbReference>
<dbReference type="PANTHER" id="PTHR46471:SF2">
    <property type="entry name" value="CHITIN DEACETYLASE-RELATED"/>
    <property type="match status" value="1"/>
</dbReference>
<evidence type="ECO:0000259" key="14">
    <source>
        <dbReference type="PROSITE" id="PS51677"/>
    </source>
</evidence>
<reference evidence="15" key="1">
    <citation type="submission" date="2023-03" db="EMBL/GenBank/DDBJ databases">
        <title>Massive genome expansion in bonnet fungi (Mycena s.s.) driven by repeated elements and novel gene families across ecological guilds.</title>
        <authorList>
            <consortium name="Lawrence Berkeley National Laboratory"/>
            <person name="Harder C.B."/>
            <person name="Miyauchi S."/>
            <person name="Viragh M."/>
            <person name="Kuo A."/>
            <person name="Thoen E."/>
            <person name="Andreopoulos B."/>
            <person name="Lu D."/>
            <person name="Skrede I."/>
            <person name="Drula E."/>
            <person name="Henrissat B."/>
            <person name="Morin E."/>
            <person name="Kohler A."/>
            <person name="Barry K."/>
            <person name="LaButti K."/>
            <person name="Morin E."/>
            <person name="Salamov A."/>
            <person name="Lipzen A."/>
            <person name="Mereny Z."/>
            <person name="Hegedus B."/>
            <person name="Baldrian P."/>
            <person name="Stursova M."/>
            <person name="Weitz H."/>
            <person name="Taylor A."/>
            <person name="Grigoriev I.V."/>
            <person name="Nagy L.G."/>
            <person name="Martin F."/>
            <person name="Kauserud H."/>
        </authorList>
    </citation>
    <scope>NUCLEOTIDE SEQUENCE</scope>
    <source>
        <strain evidence="15">CBHHK182m</strain>
    </source>
</reference>
<feature type="domain" description="NodB homology" evidence="14">
    <location>
        <begin position="42"/>
        <end position="227"/>
    </location>
</feature>
<keyword evidence="9" id="KW-0119">Carbohydrate metabolism</keyword>
<evidence type="ECO:0000256" key="12">
    <source>
        <dbReference type="SAM" id="MobiDB-lite"/>
    </source>
</evidence>
<dbReference type="Gene3D" id="2.80.10.50">
    <property type="match status" value="5"/>
</dbReference>
<dbReference type="GO" id="GO:0098552">
    <property type="term" value="C:side of membrane"/>
    <property type="evidence" value="ECO:0007669"/>
    <property type="project" value="UniProtKB-KW"/>
</dbReference>
<dbReference type="SMART" id="SM00458">
    <property type="entry name" value="RICIN"/>
    <property type="match status" value="2"/>
</dbReference>
<name>A0AAD7MZE5_9AGAR</name>
<sequence length="568" mass="59445">MSIPLILTTLLTTSAVLGHPKGHSHLHHRATPQVYDACINSNDIALTFDDGPYDYLRSISDQFIAAGAKATFFFNGNNYDCIYNAARISDIKYAYAAGHMIGSHTWSHADLATLSTAQVQDGMYRMEEALSRIIGVKPAFMRPPFGSYTSNIQSIAAARGQSLALWDWDTGDADGNTTAQSEALYDDVARAKPKNALILEHEPLETTAHVLVPYAIKLFQSKGYNLVTMAQCLGVNPYQAIGVAQQQTTSWSCDGTPDPGQACGGSIACETGTPVFSTTTASGPTTTTSSSSTATPTPSQYIHPNANAGKCLTAASNADGATVEIEDCVSAGSTSQSWTLSGGAIQIFGNKCLDVTGGSSADGTKMQIWTCSSGSMNQQWSLSGSTIQWSGHSSCLDLTGGSLTNNNVMQIWSCTGGANQKFTRTTGPGSGSGSTTPTAGSTIRPGSSASTCLTASSNSNGATVVVQPCTSNNAAQTWVQNGQTLLVYGNMCLDVTNGSTTNGAKMQIWACTPGAGDAAQRFSVTSGKSIQWVGKTECLDLSGGRLTSGNQVQMWTCNGNANQVWNLV</sequence>
<gene>
    <name evidence="15" type="ORF">B0H16DRAFT_65920</name>
</gene>
<keyword evidence="8" id="KW-0472">Membrane</keyword>
<dbReference type="GO" id="GO:0046872">
    <property type="term" value="F:metal ion binding"/>
    <property type="evidence" value="ECO:0007669"/>
    <property type="project" value="UniProtKB-KW"/>
</dbReference>
<evidence type="ECO:0000256" key="1">
    <source>
        <dbReference type="ARBA" id="ARBA00001941"/>
    </source>
</evidence>
<evidence type="ECO:0000256" key="8">
    <source>
        <dbReference type="ARBA" id="ARBA00023136"/>
    </source>
</evidence>
<dbReference type="AlphaFoldDB" id="A0AAD7MZE5"/>
<dbReference type="GO" id="GO:0005886">
    <property type="term" value="C:plasma membrane"/>
    <property type="evidence" value="ECO:0007669"/>
    <property type="project" value="UniProtKB-SubCell"/>
</dbReference>
<keyword evidence="6 13" id="KW-0732">Signal</keyword>
<protein>
    <recommendedName>
        <fullName evidence="14">NodB homology domain-containing protein</fullName>
    </recommendedName>
</protein>
<evidence type="ECO:0000256" key="3">
    <source>
        <dbReference type="ARBA" id="ARBA00022475"/>
    </source>
</evidence>
<evidence type="ECO:0000256" key="6">
    <source>
        <dbReference type="ARBA" id="ARBA00022729"/>
    </source>
</evidence>
<dbReference type="PANTHER" id="PTHR46471">
    <property type="entry name" value="CHITIN DEACETYLASE"/>
    <property type="match status" value="1"/>
</dbReference>
<feature type="compositionally biased region" description="Low complexity" evidence="12">
    <location>
        <begin position="433"/>
        <end position="442"/>
    </location>
</feature>
<dbReference type="Pfam" id="PF01522">
    <property type="entry name" value="Polysacc_deac_1"/>
    <property type="match status" value="1"/>
</dbReference>
<dbReference type="GO" id="GO:0071555">
    <property type="term" value="P:cell wall organization"/>
    <property type="evidence" value="ECO:0007669"/>
    <property type="project" value="UniProtKB-KW"/>
</dbReference>
<keyword evidence="5" id="KW-0479">Metal-binding</keyword>
<accession>A0AAD7MZE5</accession>
<proteinExistence type="predicted"/>
<feature type="region of interest" description="Disordered" evidence="12">
    <location>
        <begin position="278"/>
        <end position="298"/>
    </location>
</feature>
<evidence type="ECO:0000256" key="13">
    <source>
        <dbReference type="SAM" id="SignalP"/>
    </source>
</evidence>
<comment type="cofactor">
    <cofactor evidence="1">
        <name>Co(2+)</name>
        <dbReference type="ChEBI" id="CHEBI:48828"/>
    </cofactor>
</comment>
<dbReference type="EMBL" id="JARKIB010000108">
    <property type="protein sequence ID" value="KAJ7739153.1"/>
    <property type="molecule type" value="Genomic_DNA"/>
</dbReference>
<evidence type="ECO:0000256" key="2">
    <source>
        <dbReference type="ARBA" id="ARBA00004609"/>
    </source>
</evidence>
<evidence type="ECO:0000256" key="11">
    <source>
        <dbReference type="ARBA" id="ARBA00023316"/>
    </source>
</evidence>
<dbReference type="Gene3D" id="3.20.20.370">
    <property type="entry name" value="Glycoside hydrolase/deacetylase"/>
    <property type="match status" value="1"/>
</dbReference>
<dbReference type="InterPro" id="IPR011330">
    <property type="entry name" value="Glyco_hydro/deAcase_b/a-brl"/>
</dbReference>
<dbReference type="InterPro" id="IPR002509">
    <property type="entry name" value="NODB_dom"/>
</dbReference>
<keyword evidence="10" id="KW-0449">Lipoprotein</keyword>
<dbReference type="SUPFAM" id="SSF50370">
    <property type="entry name" value="Ricin B-like lectins"/>
    <property type="match status" value="2"/>
</dbReference>
<dbReference type="PROSITE" id="PS51677">
    <property type="entry name" value="NODB"/>
    <property type="match status" value="1"/>
</dbReference>
<keyword evidence="7" id="KW-0378">Hydrolase</keyword>
<comment type="subcellular location">
    <subcellularLocation>
        <location evidence="2">Cell membrane</location>
        <topology evidence="2">Lipid-anchor</topology>
        <topology evidence="2">GPI-anchor</topology>
    </subcellularLocation>
</comment>
<keyword evidence="4" id="KW-0336">GPI-anchor</keyword>
<dbReference type="GO" id="GO:0005975">
    <property type="term" value="P:carbohydrate metabolic process"/>
    <property type="evidence" value="ECO:0007669"/>
    <property type="project" value="InterPro"/>
</dbReference>
<evidence type="ECO:0000256" key="4">
    <source>
        <dbReference type="ARBA" id="ARBA00022622"/>
    </source>
</evidence>
<evidence type="ECO:0000256" key="9">
    <source>
        <dbReference type="ARBA" id="ARBA00023277"/>
    </source>
</evidence>
<comment type="caution">
    <text evidence="15">The sequence shown here is derived from an EMBL/GenBank/DDBJ whole genome shotgun (WGS) entry which is preliminary data.</text>
</comment>